<dbReference type="InterPro" id="IPR026085">
    <property type="entry name" value="ATF7-int"/>
</dbReference>
<evidence type="ECO:0000313" key="3">
    <source>
        <dbReference type="Proteomes" id="UP000695022"/>
    </source>
</evidence>
<dbReference type="PANTHER" id="PTHR23210:SF26">
    <property type="entry name" value="ACTIVATING TRANSCRIPTION FACTOR 7-INTERACTING PROTEIN 1"/>
    <property type="match status" value="1"/>
</dbReference>
<dbReference type="InterPro" id="IPR036116">
    <property type="entry name" value="FN3_sf"/>
</dbReference>
<sequence length="139" mass="15197">MRSDFYSQQNAASQSSKHPAPLPPQPTTVAANVGKCSPPKPWLTISKVTTGLVISWDMNMKSGTYADIASYQLFAYQEGASPPSTSLWKKISDVKALPLPMACTLTQFSDNNTYHFSVRAVDVYSRAGPYSSPRSVLYV</sequence>
<reference evidence="4" key="1">
    <citation type="submission" date="2025-08" db="UniProtKB">
        <authorList>
            <consortium name="RefSeq"/>
        </authorList>
    </citation>
    <scope>IDENTIFICATION</scope>
</reference>
<feature type="region of interest" description="Disordered" evidence="1">
    <location>
        <begin position="1"/>
        <end position="33"/>
    </location>
</feature>
<dbReference type="Pfam" id="PF16794">
    <property type="entry name" value="fn3_4"/>
    <property type="match status" value="1"/>
</dbReference>
<dbReference type="InterPro" id="IPR013783">
    <property type="entry name" value="Ig-like_fold"/>
</dbReference>
<feature type="compositionally biased region" description="Polar residues" evidence="1">
    <location>
        <begin position="1"/>
        <end position="17"/>
    </location>
</feature>
<accession>A0ABM1F0W2</accession>
<evidence type="ECO:0000313" key="4">
    <source>
        <dbReference type="RefSeq" id="XP_014678083.1"/>
    </source>
</evidence>
<dbReference type="Proteomes" id="UP000695022">
    <property type="component" value="Unplaced"/>
</dbReference>
<dbReference type="RefSeq" id="XP_014678083.1">
    <property type="nucleotide sequence ID" value="XM_014822597.1"/>
</dbReference>
<dbReference type="GeneID" id="106817888"/>
<name>A0ABM1F0W2_PRICU</name>
<dbReference type="Gene3D" id="2.60.40.10">
    <property type="entry name" value="Immunoglobulins"/>
    <property type="match status" value="1"/>
</dbReference>
<gene>
    <name evidence="4" type="primary">LOC106817888</name>
</gene>
<protein>
    <submittedName>
        <fullName evidence="4">Activating transcription factor 7-interacting protein 1-like</fullName>
    </submittedName>
</protein>
<dbReference type="PANTHER" id="PTHR23210">
    <property type="entry name" value="ACTIVATING TRANSCRIPTION FACTOR 7 INTERACTING PROTEIN"/>
    <property type="match status" value="1"/>
</dbReference>
<proteinExistence type="predicted"/>
<dbReference type="InterPro" id="IPR003961">
    <property type="entry name" value="FN3_dom"/>
</dbReference>
<dbReference type="SUPFAM" id="SSF49265">
    <property type="entry name" value="Fibronectin type III"/>
    <property type="match status" value="1"/>
</dbReference>
<keyword evidence="3" id="KW-1185">Reference proteome</keyword>
<evidence type="ECO:0000256" key="1">
    <source>
        <dbReference type="SAM" id="MobiDB-lite"/>
    </source>
</evidence>
<dbReference type="InterPro" id="IPR056565">
    <property type="entry name" value="Fn3_ATF7IP"/>
</dbReference>
<organism evidence="3 4">
    <name type="scientific">Priapulus caudatus</name>
    <name type="common">Priapulid worm</name>
    <dbReference type="NCBI Taxonomy" id="37621"/>
    <lineage>
        <taxon>Eukaryota</taxon>
        <taxon>Metazoa</taxon>
        <taxon>Ecdysozoa</taxon>
        <taxon>Scalidophora</taxon>
        <taxon>Priapulida</taxon>
        <taxon>Priapulimorpha</taxon>
        <taxon>Priapulimorphida</taxon>
        <taxon>Priapulidae</taxon>
        <taxon>Priapulus</taxon>
    </lineage>
</organism>
<evidence type="ECO:0000259" key="2">
    <source>
        <dbReference type="PROSITE" id="PS50853"/>
    </source>
</evidence>
<feature type="domain" description="Fibronectin type-III" evidence="2">
    <location>
        <begin position="37"/>
        <end position="139"/>
    </location>
</feature>
<dbReference type="PROSITE" id="PS50853">
    <property type="entry name" value="FN3"/>
    <property type="match status" value="1"/>
</dbReference>